<dbReference type="Proteomes" id="UP000327493">
    <property type="component" value="Chromosome 18"/>
</dbReference>
<comment type="similarity">
    <text evidence="2">Belongs to the complex I LYR family.</text>
</comment>
<accession>A0A5J5CR24</accession>
<keyword evidence="9" id="KW-1185">Reference proteome</keyword>
<name>A0A5J5CR24_9PERO</name>
<dbReference type="InterPro" id="IPR008011">
    <property type="entry name" value="Complex1_LYR_dom"/>
</dbReference>
<sequence length="578" mass="63444">MCRENSVAPHFTPESAVGLKGPSSVRIPTVRCPHSEAPGRQTDSRSDEGRLLSAVLRAHHYVESLKAEILVLEIYVPAIPPMEAWCIPIVVVSLMPQHQPSHDYLPPPDGSIRIKTVGQFLQRQRVLGIYRNMLRAIRKVPDQADRKYLSDWARDEFKRNKNATDQDAIRMMITQASNHLEELHKSLALAGRPQHAQLVLQVADPLGESGSVGLRPLLRLPARLLHLPLEGSLGFSPNTSRVRAPVAPSVATVAPVAPLAPLDLVLPRECFFWSFPLSRPRSLSPVLLLQRRSVAGDRLLPPLAPYSTMSPSCRSCRSCFFLWESAQSTGRSLGRTTGTDDSGLLWLAEPPSAALGCSRPEGRRTGLVWSSGHWELEDSTVTPAPSRPSATDEQRCSLVLPGSSFRPRSISDLKTVTLCAVLAYGCYLVFVLMVQLPHLAVHQVLDRVDFSLHLLLGGLQLVLQFTDQRFTAAAVQRSLQHTANIYVEGWMLLAVCISSRCVWTLCGAGGRTETAETSTSLQGLTFSFCFLFRPILALTGDTLACLQPARSLLWVSSAAEALSCRGQDRNAITIETTL</sequence>
<dbReference type="PANTHER" id="PTHR13675">
    <property type="entry name" value="LYR MOTIF-CONTAINING PROTEIN 2"/>
    <property type="match status" value="1"/>
</dbReference>
<evidence type="ECO:0000256" key="6">
    <source>
        <dbReference type="ARBA" id="ARBA00044735"/>
    </source>
</evidence>
<evidence type="ECO:0000256" key="2">
    <source>
        <dbReference type="ARBA" id="ARBA00009508"/>
    </source>
</evidence>
<comment type="function">
    <text evidence="6">Involved in efficient integration of the N-module into mitochondrial respiratory chain complex I.</text>
</comment>
<dbReference type="EMBL" id="VOFY01000018">
    <property type="protein sequence ID" value="KAA8583263.1"/>
    <property type="molecule type" value="Genomic_DNA"/>
</dbReference>
<evidence type="ECO:0000313" key="8">
    <source>
        <dbReference type="EMBL" id="KAA8583263.1"/>
    </source>
</evidence>
<dbReference type="GO" id="GO:0005739">
    <property type="term" value="C:mitochondrion"/>
    <property type="evidence" value="ECO:0007669"/>
    <property type="project" value="UniProtKB-SubCell"/>
</dbReference>
<dbReference type="AlphaFoldDB" id="A0A5J5CR24"/>
<evidence type="ECO:0000256" key="4">
    <source>
        <dbReference type="ARBA" id="ARBA00023128"/>
    </source>
</evidence>
<evidence type="ECO:0000256" key="1">
    <source>
        <dbReference type="ARBA" id="ARBA00004173"/>
    </source>
</evidence>
<protein>
    <recommendedName>
        <fullName evidence="5">LYR motif-containing protein 2</fullName>
    </recommendedName>
</protein>
<comment type="caution">
    <text evidence="8">The sequence shown here is derived from an EMBL/GenBank/DDBJ whole genome shotgun (WGS) entry which is preliminary data.</text>
</comment>
<keyword evidence="4" id="KW-0496">Mitochondrion</keyword>
<feature type="domain" description="Complex 1 LYR protein" evidence="7">
    <location>
        <begin position="124"/>
        <end position="182"/>
    </location>
</feature>
<gene>
    <name evidence="8" type="ORF">FQN60_015809</name>
</gene>
<proteinExistence type="inferred from homology"/>
<comment type="subcellular location">
    <subcellularLocation>
        <location evidence="1">Mitochondrion</location>
    </subcellularLocation>
</comment>
<dbReference type="CDD" id="cd20262">
    <property type="entry name" value="Complex1_LYR_LYRM2"/>
    <property type="match status" value="1"/>
</dbReference>
<reference evidence="8 9" key="1">
    <citation type="submission" date="2019-08" db="EMBL/GenBank/DDBJ databases">
        <title>A chromosome-level genome assembly, high-density linkage maps, and genome scans reveal the genomic architecture of hybrid incompatibilities underlying speciation via character displacement in darters (Percidae: Etheostominae).</title>
        <authorList>
            <person name="Moran R.L."/>
            <person name="Catchen J.M."/>
            <person name="Fuller R.C."/>
        </authorList>
    </citation>
    <scope>NUCLEOTIDE SEQUENCE [LARGE SCALE GENOMIC DNA]</scope>
    <source>
        <strain evidence="8">EspeVRDwgs_2016</strain>
        <tissue evidence="8">Muscle</tissue>
    </source>
</reference>
<evidence type="ECO:0000256" key="3">
    <source>
        <dbReference type="ARBA" id="ARBA00022946"/>
    </source>
</evidence>
<dbReference type="Pfam" id="PF05347">
    <property type="entry name" value="Complex1_LYR"/>
    <property type="match status" value="1"/>
</dbReference>
<organism evidence="8 9">
    <name type="scientific">Etheostoma spectabile</name>
    <name type="common">orangethroat darter</name>
    <dbReference type="NCBI Taxonomy" id="54343"/>
    <lineage>
        <taxon>Eukaryota</taxon>
        <taxon>Metazoa</taxon>
        <taxon>Chordata</taxon>
        <taxon>Craniata</taxon>
        <taxon>Vertebrata</taxon>
        <taxon>Euteleostomi</taxon>
        <taxon>Actinopterygii</taxon>
        <taxon>Neopterygii</taxon>
        <taxon>Teleostei</taxon>
        <taxon>Neoteleostei</taxon>
        <taxon>Acanthomorphata</taxon>
        <taxon>Eupercaria</taxon>
        <taxon>Perciformes</taxon>
        <taxon>Percoidei</taxon>
        <taxon>Percidae</taxon>
        <taxon>Etheostomatinae</taxon>
        <taxon>Etheostoma</taxon>
    </lineage>
</organism>
<keyword evidence="3" id="KW-0809">Transit peptide</keyword>
<evidence type="ECO:0000313" key="9">
    <source>
        <dbReference type="Proteomes" id="UP000327493"/>
    </source>
</evidence>
<dbReference type="PANTHER" id="PTHR13675:SF0">
    <property type="entry name" value="LYR MOTIF-CONTAINING PROTEIN 2"/>
    <property type="match status" value="1"/>
</dbReference>
<evidence type="ECO:0000256" key="5">
    <source>
        <dbReference type="ARBA" id="ARBA00026235"/>
    </source>
</evidence>
<evidence type="ECO:0000259" key="7">
    <source>
        <dbReference type="Pfam" id="PF05347"/>
    </source>
</evidence>
<dbReference type="InterPro" id="IPR045293">
    <property type="entry name" value="Complex1_LYR_LYRM2"/>
</dbReference>